<evidence type="ECO:0000256" key="3">
    <source>
        <dbReference type="ARBA" id="ARBA00023274"/>
    </source>
</evidence>
<dbReference type="GO" id="GO:0003735">
    <property type="term" value="F:structural constituent of ribosome"/>
    <property type="evidence" value="ECO:0007669"/>
    <property type="project" value="InterPro"/>
</dbReference>
<proteinExistence type="inferred from homology"/>
<evidence type="ECO:0000256" key="7">
    <source>
        <dbReference type="SAM" id="Coils"/>
    </source>
</evidence>
<protein>
    <recommendedName>
        <fullName evidence="4">Large ribosomal subunit protein uL13</fullName>
    </recommendedName>
    <alternativeName>
        <fullName evidence="5">60S ribosomal protein L13a</fullName>
    </alternativeName>
</protein>
<evidence type="ECO:0000256" key="6">
    <source>
        <dbReference type="RuleBase" id="RU003877"/>
    </source>
</evidence>
<dbReference type="Gene3D" id="1.20.5.170">
    <property type="match status" value="1"/>
</dbReference>
<dbReference type="STRING" id="37001.A0A1A9WJI0"/>
<dbReference type="VEuPathDB" id="VectorBase:GBRI022043"/>
<keyword evidence="3 6" id="KW-0687">Ribonucleoprotein</keyword>
<feature type="compositionally biased region" description="Polar residues" evidence="8">
    <location>
        <begin position="31"/>
        <end position="56"/>
    </location>
</feature>
<evidence type="ECO:0000256" key="2">
    <source>
        <dbReference type="ARBA" id="ARBA00022980"/>
    </source>
</evidence>
<dbReference type="Gene3D" id="6.10.250.3250">
    <property type="match status" value="1"/>
</dbReference>
<dbReference type="PROSITE" id="PS00783">
    <property type="entry name" value="RIBOSOMAL_L13"/>
    <property type="match status" value="1"/>
</dbReference>
<dbReference type="CDD" id="cd00392">
    <property type="entry name" value="Ribosomal_L13"/>
    <property type="match status" value="1"/>
</dbReference>
<dbReference type="HAMAP" id="MF_01366">
    <property type="entry name" value="Ribosomal_uL13"/>
    <property type="match status" value="1"/>
</dbReference>
<dbReference type="SUPFAM" id="SSF52161">
    <property type="entry name" value="Ribosomal protein L13"/>
    <property type="match status" value="1"/>
</dbReference>
<dbReference type="InterPro" id="IPR023563">
    <property type="entry name" value="Ribosomal_uL13_CS"/>
</dbReference>
<dbReference type="GO" id="GO:0006412">
    <property type="term" value="P:translation"/>
    <property type="evidence" value="ECO:0007669"/>
    <property type="project" value="InterPro"/>
</dbReference>
<feature type="region of interest" description="Disordered" evidence="8">
    <location>
        <begin position="1"/>
        <end position="65"/>
    </location>
</feature>
<dbReference type="FunFam" id="3.90.1180.10:FF:000002">
    <property type="entry name" value="60S ribosomal protein L16"/>
    <property type="match status" value="1"/>
</dbReference>
<evidence type="ECO:0000313" key="10">
    <source>
        <dbReference type="Proteomes" id="UP000091820"/>
    </source>
</evidence>
<feature type="coiled-coil region" evidence="7">
    <location>
        <begin position="69"/>
        <end position="103"/>
    </location>
</feature>
<dbReference type="InterPro" id="IPR005755">
    <property type="entry name" value="Ribosomal_uL13_euk/arc"/>
</dbReference>
<keyword evidence="2 6" id="KW-0689">Ribosomal protein</keyword>
<keyword evidence="7" id="KW-0175">Coiled coil</keyword>
<evidence type="ECO:0000256" key="1">
    <source>
        <dbReference type="ARBA" id="ARBA00006227"/>
    </source>
</evidence>
<dbReference type="GO" id="GO:0022625">
    <property type="term" value="C:cytosolic large ribosomal subunit"/>
    <property type="evidence" value="ECO:0007669"/>
    <property type="project" value="TreeGrafter"/>
</dbReference>
<organism evidence="9 10">
    <name type="scientific">Glossina brevipalpis</name>
    <dbReference type="NCBI Taxonomy" id="37001"/>
    <lineage>
        <taxon>Eukaryota</taxon>
        <taxon>Metazoa</taxon>
        <taxon>Ecdysozoa</taxon>
        <taxon>Arthropoda</taxon>
        <taxon>Hexapoda</taxon>
        <taxon>Insecta</taxon>
        <taxon>Pterygota</taxon>
        <taxon>Neoptera</taxon>
        <taxon>Endopterygota</taxon>
        <taxon>Diptera</taxon>
        <taxon>Brachycera</taxon>
        <taxon>Muscomorpha</taxon>
        <taxon>Hippoboscoidea</taxon>
        <taxon>Glossinidae</taxon>
        <taxon>Glossina</taxon>
    </lineage>
</organism>
<dbReference type="AlphaFoldDB" id="A0A1A9WJI0"/>
<dbReference type="GO" id="GO:0003729">
    <property type="term" value="F:mRNA binding"/>
    <property type="evidence" value="ECO:0007669"/>
    <property type="project" value="TreeGrafter"/>
</dbReference>
<dbReference type="GO" id="GO:0017148">
    <property type="term" value="P:negative regulation of translation"/>
    <property type="evidence" value="ECO:0007669"/>
    <property type="project" value="TreeGrafter"/>
</dbReference>
<dbReference type="PANTHER" id="PTHR11545">
    <property type="entry name" value="RIBOSOMAL PROTEIN L13"/>
    <property type="match status" value="1"/>
</dbReference>
<reference evidence="10" key="1">
    <citation type="submission" date="2014-03" db="EMBL/GenBank/DDBJ databases">
        <authorList>
            <person name="Aksoy S."/>
            <person name="Warren W."/>
            <person name="Wilson R.K."/>
        </authorList>
    </citation>
    <scope>NUCLEOTIDE SEQUENCE [LARGE SCALE GENOMIC DNA]</scope>
    <source>
        <strain evidence="10">IAEA</strain>
    </source>
</reference>
<dbReference type="EnsemblMetazoa" id="GBRI022043-RA">
    <property type="protein sequence ID" value="GBRI022043-PA"/>
    <property type="gene ID" value="GBRI022043"/>
</dbReference>
<evidence type="ECO:0000313" key="9">
    <source>
        <dbReference type="EnsemblMetazoa" id="GBRI022043-PA"/>
    </source>
</evidence>
<comment type="similarity">
    <text evidence="1 6">Belongs to the universal ribosomal protein uL13 family.</text>
</comment>
<keyword evidence="10" id="KW-1185">Reference proteome</keyword>
<dbReference type="InterPro" id="IPR036899">
    <property type="entry name" value="Ribosomal_uL13_sf"/>
</dbReference>
<dbReference type="Pfam" id="PF00572">
    <property type="entry name" value="Ribosomal_L13"/>
    <property type="match status" value="1"/>
</dbReference>
<reference evidence="9" key="2">
    <citation type="submission" date="2020-05" db="UniProtKB">
        <authorList>
            <consortium name="EnsemblMetazoa"/>
        </authorList>
    </citation>
    <scope>IDENTIFICATION</scope>
    <source>
        <strain evidence="9">IAEA</strain>
    </source>
</reference>
<dbReference type="Proteomes" id="UP000091820">
    <property type="component" value="Unassembled WGS sequence"/>
</dbReference>
<evidence type="ECO:0000256" key="8">
    <source>
        <dbReference type="SAM" id="MobiDB-lite"/>
    </source>
</evidence>
<dbReference type="NCBIfam" id="TIGR01077">
    <property type="entry name" value="L13_A_E"/>
    <property type="match status" value="1"/>
</dbReference>
<dbReference type="FunFam" id="6.10.250.3250:FF:000001">
    <property type="entry name" value="60S ribosomal protein L13a"/>
    <property type="match status" value="1"/>
</dbReference>
<dbReference type="PANTHER" id="PTHR11545:SF3">
    <property type="entry name" value="LARGE RIBOSOMAL SUBUNIT PROTEIN UL13"/>
    <property type="match status" value="1"/>
</dbReference>
<dbReference type="InterPro" id="IPR005822">
    <property type="entry name" value="Ribosomal_uL13"/>
</dbReference>
<evidence type="ECO:0000256" key="4">
    <source>
        <dbReference type="ARBA" id="ARBA00035201"/>
    </source>
</evidence>
<evidence type="ECO:0000256" key="5">
    <source>
        <dbReference type="ARBA" id="ARBA00035367"/>
    </source>
</evidence>
<sequence>MSLIDKLQEQEPIYADEDKDVIINDDAGNMPNGQSMDSLRSSFTNRSSTPDSSHNSLEGDISPDEKEEKARLISQVLELQNTLDDLSQRVDSVKEENLKLRSENQAVVIDGRGHLVGRLASVVAKYLLQGGKVAVVRCEELNLSGHFYRNKIKYLAYLRKRCNVNPARGPFHFRAPSRIFYKAVRGMIPHKTKRGQAALSRLRVFDGIPSPYDKRRRVCVPIAMRILTLRSDRKYCNLGRLSNEVGWHHQDVVKSLERKRKAKLQVILKHNRLMKKLTVKARENIAKQAEPFNKIIRSYGYEC</sequence>
<name>A0A1A9WJI0_9MUSC</name>
<accession>A0A1A9WJI0</accession>
<dbReference type="Gene3D" id="3.90.1180.10">
    <property type="entry name" value="Ribosomal protein L13"/>
    <property type="match status" value="1"/>
</dbReference>